<feature type="transmembrane region" description="Helical" evidence="2">
    <location>
        <begin position="146"/>
        <end position="166"/>
    </location>
</feature>
<evidence type="ECO:0000256" key="2">
    <source>
        <dbReference type="SAM" id="Phobius"/>
    </source>
</evidence>
<comment type="caution">
    <text evidence="3">The sequence shown here is derived from an EMBL/GenBank/DDBJ whole genome shotgun (WGS) entry which is preliminary data.</text>
</comment>
<accession>A0ABS0NSE2</accession>
<evidence type="ECO:0000256" key="1">
    <source>
        <dbReference type="SAM" id="MobiDB-lite"/>
    </source>
</evidence>
<gene>
    <name evidence="3" type="ORF">IHE55_26435</name>
</gene>
<organism evidence="3 4">
    <name type="scientific">Streptomyces pactum</name>
    <dbReference type="NCBI Taxonomy" id="68249"/>
    <lineage>
        <taxon>Bacteria</taxon>
        <taxon>Bacillati</taxon>
        <taxon>Actinomycetota</taxon>
        <taxon>Actinomycetes</taxon>
        <taxon>Kitasatosporales</taxon>
        <taxon>Streptomycetaceae</taxon>
        <taxon>Streptomyces</taxon>
    </lineage>
</organism>
<name>A0ABS0NSE2_9ACTN</name>
<protein>
    <submittedName>
        <fullName evidence="3">TIGR04222 domain-containing membrane protein</fullName>
    </submittedName>
</protein>
<keyword evidence="2" id="KW-0472">Membrane</keyword>
<dbReference type="Proteomes" id="UP000807371">
    <property type="component" value="Unassembled WGS sequence"/>
</dbReference>
<feature type="region of interest" description="Disordered" evidence="1">
    <location>
        <begin position="244"/>
        <end position="284"/>
    </location>
</feature>
<dbReference type="NCBIfam" id="TIGR04222">
    <property type="entry name" value="near_uncomplex"/>
    <property type="match status" value="1"/>
</dbReference>
<keyword evidence="2" id="KW-0812">Transmembrane</keyword>
<dbReference type="EMBL" id="JACYXC010000001">
    <property type="protein sequence ID" value="MBH5338126.1"/>
    <property type="molecule type" value="Genomic_DNA"/>
</dbReference>
<dbReference type="RefSeq" id="WP_197991328.1">
    <property type="nucleotide sequence ID" value="NZ_JACYXC010000001.1"/>
</dbReference>
<evidence type="ECO:0000313" key="3">
    <source>
        <dbReference type="EMBL" id="MBH5338126.1"/>
    </source>
</evidence>
<reference evidence="3 4" key="1">
    <citation type="submission" date="2020-09" db="EMBL/GenBank/DDBJ databases">
        <title>Biosynthesis of the nuclear factor of activated T cells inhibitor NFAT-133 and its congeners in Streptomyces pactum.</title>
        <authorList>
            <person name="Zhou W."/>
            <person name="Posri P."/>
            <person name="Abugrain M.E."/>
            <person name="Weisberg A.J."/>
            <person name="Chang J.H."/>
            <person name="Mahmud T."/>
        </authorList>
    </citation>
    <scope>NUCLEOTIDE SEQUENCE [LARGE SCALE GENOMIC DNA]</scope>
    <source>
        <strain evidence="3 4">ATCC 27456</strain>
    </source>
</reference>
<keyword evidence="4" id="KW-1185">Reference proteome</keyword>
<dbReference type="InterPro" id="IPR026467">
    <property type="entry name" value="Ser/Gly_Cys_C_dom"/>
</dbReference>
<keyword evidence="2" id="KW-1133">Transmembrane helix</keyword>
<feature type="transmembrane region" description="Helical" evidence="2">
    <location>
        <begin position="178"/>
        <end position="198"/>
    </location>
</feature>
<evidence type="ECO:0000313" key="4">
    <source>
        <dbReference type="Proteomes" id="UP000807371"/>
    </source>
</evidence>
<proteinExistence type="predicted"/>
<sequence length="304" mass="31042">MWGLVFVISCLVAGAATVHRVRMYRALHAAAVDPLPPDGAPTVYEAAHLTGGPARVAETALTALYLSGRLTVPDTYQVALATAPPPEDPVQAQLLALRDPDAADQDARALRDRAAAAPAVGRIADRLVRSGLLFHPGRHRVAHRAAAAQLSVLFLFCAAGAAVVLAELVRDGDPLPPLVAFAVAAVACGFATACTRVTPYETRTPIGTVVYNRLRDEELAPRPEPGPAPDAADAALLTQVACHGSSRMPPEWGLSQALRGRPPTRSSGGSAGGSNSSHQISDPPGLGSPGCAGCAGCGGCGGGL</sequence>